<evidence type="ECO:0000256" key="1">
    <source>
        <dbReference type="SAM" id="Phobius"/>
    </source>
</evidence>
<keyword evidence="1" id="KW-1133">Transmembrane helix</keyword>
<keyword evidence="1" id="KW-0472">Membrane</keyword>
<dbReference type="Pfam" id="PF13240">
    <property type="entry name" value="Zn_Ribbon_1"/>
    <property type="match status" value="1"/>
</dbReference>
<name>A0A9D2AWE4_9FIRM</name>
<keyword evidence="1" id="KW-0812">Transmembrane</keyword>
<dbReference type="Proteomes" id="UP000886780">
    <property type="component" value="Unassembled WGS sequence"/>
</dbReference>
<dbReference type="Gene3D" id="2.160.20.10">
    <property type="entry name" value="Single-stranded right-handed beta-helix, Pectin lyase-like"/>
    <property type="match status" value="1"/>
</dbReference>
<evidence type="ECO:0000313" key="4">
    <source>
        <dbReference type="Proteomes" id="UP000886780"/>
    </source>
</evidence>
<protein>
    <submittedName>
        <fullName evidence="3">Zinc-ribbon domain-containing protein</fullName>
    </submittedName>
</protein>
<evidence type="ECO:0000313" key="3">
    <source>
        <dbReference type="EMBL" id="HIX52418.1"/>
    </source>
</evidence>
<dbReference type="InterPro" id="IPR026870">
    <property type="entry name" value="Zinc_ribbon_dom"/>
</dbReference>
<dbReference type="InterPro" id="IPR011050">
    <property type="entry name" value="Pectin_lyase_fold/virulence"/>
</dbReference>
<dbReference type="EMBL" id="DXEU01000110">
    <property type="protein sequence ID" value="HIX52418.1"/>
    <property type="molecule type" value="Genomic_DNA"/>
</dbReference>
<dbReference type="InterPro" id="IPR012334">
    <property type="entry name" value="Pectin_lyas_fold"/>
</dbReference>
<reference evidence="3" key="1">
    <citation type="journal article" date="2021" name="PeerJ">
        <title>Extensive microbial diversity within the chicken gut microbiome revealed by metagenomics and culture.</title>
        <authorList>
            <person name="Gilroy R."/>
            <person name="Ravi A."/>
            <person name="Getino M."/>
            <person name="Pursley I."/>
            <person name="Horton D.L."/>
            <person name="Alikhan N.F."/>
            <person name="Baker D."/>
            <person name="Gharbi K."/>
            <person name="Hall N."/>
            <person name="Watson M."/>
            <person name="Adriaenssens E.M."/>
            <person name="Foster-Nyarko E."/>
            <person name="Jarju S."/>
            <person name="Secka A."/>
            <person name="Antonio M."/>
            <person name="Oren A."/>
            <person name="Chaudhuri R.R."/>
            <person name="La Ragione R."/>
            <person name="Hildebrand F."/>
            <person name="Pallen M.J."/>
        </authorList>
    </citation>
    <scope>NUCLEOTIDE SEQUENCE</scope>
    <source>
        <strain evidence="3">ChiGjej4B4-12881</strain>
    </source>
</reference>
<organism evidence="3 4">
    <name type="scientific">Candidatus Lachnoclostridium stercoripullorum</name>
    <dbReference type="NCBI Taxonomy" id="2838635"/>
    <lineage>
        <taxon>Bacteria</taxon>
        <taxon>Bacillati</taxon>
        <taxon>Bacillota</taxon>
        <taxon>Clostridia</taxon>
        <taxon>Lachnospirales</taxon>
        <taxon>Lachnospiraceae</taxon>
    </lineage>
</organism>
<accession>A0A9D2AWE4</accession>
<gene>
    <name evidence="3" type="ORF">IAA28_06400</name>
</gene>
<reference evidence="3" key="2">
    <citation type="submission" date="2021-04" db="EMBL/GenBank/DDBJ databases">
        <authorList>
            <person name="Gilroy R."/>
        </authorList>
    </citation>
    <scope>NUCLEOTIDE SEQUENCE</scope>
    <source>
        <strain evidence="3">ChiGjej4B4-12881</strain>
    </source>
</reference>
<evidence type="ECO:0000259" key="2">
    <source>
        <dbReference type="Pfam" id="PF13240"/>
    </source>
</evidence>
<feature type="domain" description="Zinc-ribbon" evidence="2">
    <location>
        <begin position="4"/>
        <end position="24"/>
    </location>
</feature>
<sequence length="415" mass="45660">MEKKCPYCGAPLPEEASFCPHCAKSINRRSQPQKPPLIPVKFLRGILLCGVLAVLAGVLYLSTRPQTVEGMGEVYYTDDDGTYQLVTNVTQDRYTPLPEFETTAGMEDSYRFPSVLYINHMDTGADASGVFLQKVEKAEVTILQPDDIEDPVKCSSPEPLAALEDAALVSLIDFTRGSAGSSQIVWTLSMKNGDTIRIRTDLTIILNRILNFSSENADLSDTAAIQRLIDQYADEPKDTNINIELPAITYDETLILPRAVNLTGTEENGQRTTFTAGIQMRDTDKSFWISYMDDIDFVGDGSGVGISAAGRLWTRNCRFSGWKTAILSFGYVWINTTDCTFEDNGIALHYNSTDVTASDSHFTGNQFTGNDTAVLLENVPSNITMDFGGCVFTDNGTDIDNRCSQPVDISQAIFQ</sequence>
<dbReference type="AlphaFoldDB" id="A0A9D2AWE4"/>
<comment type="caution">
    <text evidence="3">The sequence shown here is derived from an EMBL/GenBank/DDBJ whole genome shotgun (WGS) entry which is preliminary data.</text>
</comment>
<feature type="transmembrane region" description="Helical" evidence="1">
    <location>
        <begin position="42"/>
        <end position="61"/>
    </location>
</feature>
<proteinExistence type="predicted"/>
<dbReference type="SUPFAM" id="SSF51126">
    <property type="entry name" value="Pectin lyase-like"/>
    <property type="match status" value="1"/>
</dbReference>